<feature type="domain" description="Spore protein YkvP/CgeB glycosyl transferase-like" evidence="1">
    <location>
        <begin position="357"/>
        <end position="500"/>
    </location>
</feature>
<accession>F3YV57</accession>
<protein>
    <recommendedName>
        <fullName evidence="1">Spore protein YkvP/CgeB glycosyl transferase-like domain-containing protein</fullName>
    </recommendedName>
</protein>
<keyword evidence="3" id="KW-1185">Reference proteome</keyword>
<dbReference type="InterPro" id="IPR055259">
    <property type="entry name" value="YkvP/CgeB_Glyco_trans-like"/>
</dbReference>
<reference evidence="2 3" key="1">
    <citation type="journal article" date="2011" name="J. Bacteriol.">
        <title>Genome sequence of the mercury-methylating and pleomorphic Desulfovibrio africanus Strain Walvis Bay.</title>
        <authorList>
            <person name="Brown S.D."/>
            <person name="Wall J.D."/>
            <person name="Kucken A.M."/>
            <person name="Gilmour C.C."/>
            <person name="Podar M."/>
            <person name="Brandt C.C."/>
            <person name="Teshima H."/>
            <person name="Detter J.C."/>
            <person name="Han C.S."/>
            <person name="Land M.L."/>
            <person name="Lucas S."/>
            <person name="Han J."/>
            <person name="Pennacchio L."/>
            <person name="Nolan M."/>
            <person name="Pitluck S."/>
            <person name="Woyke T."/>
            <person name="Goodwin L."/>
            <person name="Palumbo A.V."/>
            <person name="Elias D.A."/>
        </authorList>
    </citation>
    <scope>NUCLEOTIDE SEQUENCE [LARGE SCALE GENOMIC DNA]</scope>
    <source>
        <strain evidence="2 3">Walvis Bay</strain>
    </source>
</reference>
<dbReference type="KEGG" id="daf:Desaf_0009"/>
<dbReference type="HOGENOM" id="CLU_033615_1_0_7"/>
<dbReference type="Proteomes" id="UP000007844">
    <property type="component" value="Chromosome"/>
</dbReference>
<organism evidence="2 3">
    <name type="scientific">Desulfocurvibacter africanus subsp. africanus str. Walvis Bay</name>
    <dbReference type="NCBI Taxonomy" id="690850"/>
    <lineage>
        <taxon>Bacteria</taxon>
        <taxon>Pseudomonadati</taxon>
        <taxon>Thermodesulfobacteriota</taxon>
        <taxon>Desulfovibrionia</taxon>
        <taxon>Desulfovibrionales</taxon>
        <taxon>Desulfovibrionaceae</taxon>
        <taxon>Desulfocurvibacter</taxon>
    </lineage>
</organism>
<name>F3YV57_DESAF</name>
<dbReference type="eggNOG" id="COG4641">
    <property type="taxonomic scope" value="Bacteria"/>
</dbReference>
<dbReference type="AlphaFoldDB" id="F3YV57"/>
<dbReference type="STRING" id="690850.Desaf_0009"/>
<evidence type="ECO:0000313" key="3">
    <source>
        <dbReference type="Proteomes" id="UP000007844"/>
    </source>
</evidence>
<evidence type="ECO:0000259" key="1">
    <source>
        <dbReference type="Pfam" id="PF13524"/>
    </source>
</evidence>
<dbReference type="RefSeq" id="WP_014258255.1">
    <property type="nucleotide sequence ID" value="NC_016629.1"/>
</dbReference>
<sequence>MSNRPKRIRIVSELGKPQTLADGEEQFISYGRGARLVILGLGPDPAAIVPLLPSEDVSYIECPEFEAQMPPGWARALPRSWVRIGINDLDPETVRVSRILQYRPAQRLFPSFWGPILARIQWLRLSQRAPQARNDAEVWIPAKPDGLLVPELKSALEACGRSVRLLPPDALPRTLPKFLARSRPALFLSINFAGLDPLGETFHLLRAAGSEVAVWCVDNPFHLLSGVKAGWWRKAALLVTDDSFLPLLREHGAQRLLHMPLAAWPEHFGAGSNGPDQDVSGRLVFVGRSQFPKKQGFFAGLDLPDMAWREALHMLDIGERPDFLWWRQRLGVRELWPASTVRRAGLGADECSRELRSRCLRTAARDAPLTVFGDMVWREAAPEATDLRPEVDYYGPLRHIYAQAAACLNVTSLLLPTGLNQRHFDVWAAGGLLITDATPGLSLFPEELCRETRFRWPEEIESIFRRLTTDKSLCADLSREWRKLILAEHTYRHRMERLLNWLELEKASS</sequence>
<evidence type="ECO:0000313" key="2">
    <source>
        <dbReference type="EMBL" id="EGJ48375.1"/>
    </source>
</evidence>
<gene>
    <name evidence="2" type="ORF">Desaf_0009</name>
</gene>
<dbReference type="EMBL" id="CP003221">
    <property type="protein sequence ID" value="EGJ48375.1"/>
    <property type="molecule type" value="Genomic_DNA"/>
</dbReference>
<proteinExistence type="predicted"/>
<dbReference type="Pfam" id="PF13524">
    <property type="entry name" value="Glyco_trans_1_2"/>
    <property type="match status" value="1"/>
</dbReference>